<evidence type="ECO:0000313" key="3">
    <source>
        <dbReference type="Proteomes" id="UP000093592"/>
    </source>
</evidence>
<keyword evidence="1" id="KW-0732">Signal</keyword>
<sequence length="202" mass="21473">MLVTAGCGPETPDYQSIWTTTTTTTTDAPAEPPVPFSAYLEDSGIGQQRVAPDALTDLTVSMPIPAGWEKYTNPAIPPETEMIAKDGSLPNAMLVVSRLTGDFDAHEVAKHANADAVLAQNFKQLDASSADFHGFPSSMIQGSYDLNGRRLHTFNRVVVATGSPPESQHYLVQLTVTSLADQAVAQAGGIEEIIRGFTVAAK</sequence>
<dbReference type="Proteomes" id="UP000093592">
    <property type="component" value="Unassembled WGS sequence"/>
</dbReference>
<proteinExistence type="predicted"/>
<dbReference type="EMBL" id="LZKJ01000144">
    <property type="protein sequence ID" value="OBI43828.1"/>
    <property type="molecule type" value="Genomic_DNA"/>
</dbReference>
<dbReference type="Pfam" id="PF10738">
    <property type="entry name" value="Lpp-LpqN"/>
    <property type="match status" value="1"/>
</dbReference>
<reference evidence="3" key="1">
    <citation type="submission" date="2016-06" db="EMBL/GenBank/DDBJ databases">
        <authorList>
            <person name="Sutton G."/>
            <person name="Brinkac L."/>
            <person name="Sanka R."/>
            <person name="Adams M."/>
            <person name="Lau E."/>
            <person name="Sam S."/>
            <person name="Sreng N."/>
            <person name="Him V."/>
            <person name="Kerleguer A."/>
            <person name="Cheng S."/>
        </authorList>
    </citation>
    <scope>NUCLEOTIDE SEQUENCE [LARGE SCALE GENOMIC DNA]</scope>
    <source>
        <strain evidence="3">E861</strain>
    </source>
</reference>
<evidence type="ECO:0008006" key="4">
    <source>
        <dbReference type="Google" id="ProtNLM"/>
    </source>
</evidence>
<dbReference type="OrthoDB" id="4749152at2"/>
<organism evidence="2 3">
    <name type="scientific">Mycobacterium kyorinense</name>
    <dbReference type="NCBI Taxonomy" id="487514"/>
    <lineage>
        <taxon>Bacteria</taxon>
        <taxon>Bacillati</taxon>
        <taxon>Actinomycetota</taxon>
        <taxon>Actinomycetes</taxon>
        <taxon>Mycobacteriales</taxon>
        <taxon>Mycobacteriaceae</taxon>
        <taxon>Mycobacterium</taxon>
    </lineage>
</organism>
<name>A0A1A2Z2E9_9MYCO</name>
<gene>
    <name evidence="2" type="ORF">A5707_04125</name>
</gene>
<protein>
    <recommendedName>
        <fullName evidence="4">Lipoprotein LpqT</fullName>
    </recommendedName>
</protein>
<dbReference type="AlphaFoldDB" id="A0A1A2Z2E9"/>
<evidence type="ECO:0000313" key="2">
    <source>
        <dbReference type="EMBL" id="OBI43828.1"/>
    </source>
</evidence>
<evidence type="ECO:0000256" key="1">
    <source>
        <dbReference type="ARBA" id="ARBA00022729"/>
    </source>
</evidence>
<comment type="caution">
    <text evidence="2">The sequence shown here is derived from an EMBL/GenBank/DDBJ whole genome shotgun (WGS) entry which is preliminary data.</text>
</comment>
<accession>A0A1A2Z2E9</accession>
<dbReference type="RefSeq" id="WP_065015449.1">
    <property type="nucleotide sequence ID" value="NZ_LZKJ01000144.1"/>
</dbReference>
<dbReference type="InterPro" id="IPR019674">
    <property type="entry name" value="Lipoprotein_LpqN/LpqT-like"/>
</dbReference>
<dbReference type="Gene3D" id="3.40.1000.10">
    <property type="entry name" value="Mog1/PsbP, alpha/beta/alpha sandwich"/>
    <property type="match status" value="1"/>
</dbReference>